<protein>
    <submittedName>
        <fullName evidence="3">Uncharacterized protein DUF4105</fullName>
    </submittedName>
</protein>
<dbReference type="OrthoDB" id="274718at2"/>
<dbReference type="EMBL" id="SNVV01000008">
    <property type="protein sequence ID" value="TDN50921.1"/>
    <property type="molecule type" value="Genomic_DNA"/>
</dbReference>
<comment type="caution">
    <text evidence="3">The sequence shown here is derived from an EMBL/GenBank/DDBJ whole genome shotgun (WGS) entry which is preliminary data.</text>
</comment>
<organism evidence="3 4">
    <name type="scientific">Azoarcus indigens</name>
    <dbReference type="NCBI Taxonomy" id="29545"/>
    <lineage>
        <taxon>Bacteria</taxon>
        <taxon>Pseudomonadati</taxon>
        <taxon>Pseudomonadota</taxon>
        <taxon>Betaproteobacteria</taxon>
        <taxon>Rhodocyclales</taxon>
        <taxon>Zoogloeaceae</taxon>
        <taxon>Azoarcus</taxon>
    </lineage>
</organism>
<reference evidence="3 4" key="1">
    <citation type="submission" date="2019-03" db="EMBL/GenBank/DDBJ databases">
        <title>Genomic Encyclopedia of Type Strains, Phase IV (KMG-IV): sequencing the most valuable type-strain genomes for metagenomic binning, comparative biology and taxonomic classification.</title>
        <authorList>
            <person name="Goeker M."/>
        </authorList>
    </citation>
    <scope>NUCLEOTIDE SEQUENCE [LARGE SCALE GENOMIC DNA]</scope>
    <source>
        <strain evidence="3 4">DSM 12121</strain>
    </source>
</reference>
<sequence>MRRSRPVLRSLLSLAGLLATTWGAMALGYRLEWPLAGLGLLIAGWTLLGLGLVVALWRGHASMALAGYALAFAVLLAWWNSLQPSNDRDWSDDVARLTTGRSEGSQLHLRNVRNFDWHSDEDYTIAWENRDYDLDGLRSVDMLTSYWGMPAIAHVLVSFGFDDGRFLTFTVEIRKERGEAYSEIGGFFKQFELSILATDERDAIRVRSNIRGEDVYLYRVAMPQSTMRALLLSYVEQANALARRPRFYNTVTANCTTIVFDMMRKIVGGLPLDHRLLLTGYLPGYVRDVGGLQPGHTLEELRSRGRITDRALRAGDSKDFSTRIRLGVPGWE</sequence>
<keyword evidence="1" id="KW-0472">Membrane</keyword>
<name>A0A4R6DZU8_9RHOO</name>
<evidence type="ECO:0000313" key="4">
    <source>
        <dbReference type="Proteomes" id="UP000295129"/>
    </source>
</evidence>
<gene>
    <name evidence="3" type="ORF">C7389_108165</name>
</gene>
<proteinExistence type="predicted"/>
<dbReference type="Pfam" id="PF13387">
    <property type="entry name" value="Lnb_N"/>
    <property type="match status" value="1"/>
</dbReference>
<evidence type="ECO:0000256" key="1">
    <source>
        <dbReference type="SAM" id="Phobius"/>
    </source>
</evidence>
<dbReference type="RefSeq" id="WP_133591402.1">
    <property type="nucleotide sequence ID" value="NZ_SNVV01000008.1"/>
</dbReference>
<evidence type="ECO:0000313" key="3">
    <source>
        <dbReference type="EMBL" id="TDN50921.1"/>
    </source>
</evidence>
<feature type="domain" description="Lnb N-terminal periplasmic" evidence="2">
    <location>
        <begin position="125"/>
        <end position="278"/>
    </location>
</feature>
<feature type="transmembrane region" description="Helical" evidence="1">
    <location>
        <begin position="64"/>
        <end position="82"/>
    </location>
</feature>
<keyword evidence="1" id="KW-1133">Transmembrane helix</keyword>
<dbReference type="Proteomes" id="UP000295129">
    <property type="component" value="Unassembled WGS sequence"/>
</dbReference>
<accession>A0A4R6DZU8</accession>
<evidence type="ECO:0000259" key="2">
    <source>
        <dbReference type="Pfam" id="PF13387"/>
    </source>
</evidence>
<dbReference type="AlphaFoldDB" id="A0A4R6DZU8"/>
<keyword evidence="1" id="KW-0812">Transmembrane</keyword>
<feature type="transmembrane region" description="Helical" evidence="1">
    <location>
        <begin position="36"/>
        <end position="57"/>
    </location>
</feature>
<dbReference type="InterPro" id="IPR025178">
    <property type="entry name" value="Lnb_N"/>
</dbReference>
<keyword evidence="4" id="KW-1185">Reference proteome</keyword>